<dbReference type="Proteomes" id="UP000076962">
    <property type="component" value="Unassembled WGS sequence"/>
</dbReference>
<evidence type="ECO:0000313" key="1">
    <source>
        <dbReference type="EMBL" id="OAD20657.1"/>
    </source>
</evidence>
<proteinExistence type="predicted"/>
<comment type="caution">
    <text evidence="1">The sequence shown here is derived from an EMBL/GenBank/DDBJ whole genome shotgun (WGS) entry which is preliminary data.</text>
</comment>
<sequence length="53" mass="5893">MSRNYNPSYQLIVGYVVNSWSKLSAVVFVDDEGWRKASQPSGLNDKGIVAFVV</sequence>
<name>A0A176RY86_9GAMM</name>
<keyword evidence="2" id="KW-1185">Reference proteome</keyword>
<protein>
    <submittedName>
        <fullName evidence="1">Uncharacterized protein</fullName>
    </submittedName>
</protein>
<evidence type="ECO:0000313" key="2">
    <source>
        <dbReference type="Proteomes" id="UP000076962"/>
    </source>
</evidence>
<dbReference type="EMBL" id="LUTY01002209">
    <property type="protein sequence ID" value="OAD20657.1"/>
    <property type="molecule type" value="Genomic_DNA"/>
</dbReference>
<reference evidence="1 2" key="1">
    <citation type="submission" date="2016-05" db="EMBL/GenBank/DDBJ databases">
        <title>Single-cell genome of chain-forming Candidatus Thiomargarita nelsonii and comparison to other large sulfur-oxidizing bacteria.</title>
        <authorList>
            <person name="Winkel M."/>
            <person name="Salman V."/>
            <person name="Woyke T."/>
            <person name="Schulz-Vogt H."/>
            <person name="Richter M."/>
            <person name="Flood B."/>
            <person name="Bailey J."/>
            <person name="Amann R."/>
            <person name="Mussmann M."/>
        </authorList>
    </citation>
    <scope>NUCLEOTIDE SEQUENCE [LARGE SCALE GENOMIC DNA]</scope>
    <source>
        <strain evidence="1 2">THI036</strain>
    </source>
</reference>
<dbReference type="AlphaFoldDB" id="A0A176RY86"/>
<accession>A0A176RY86</accession>
<gene>
    <name evidence="1" type="ORF">THIOM_003624</name>
</gene>
<organism evidence="1 2">
    <name type="scientific">Candidatus Thiomargarita nelsonii</name>
    <dbReference type="NCBI Taxonomy" id="1003181"/>
    <lineage>
        <taxon>Bacteria</taxon>
        <taxon>Pseudomonadati</taxon>
        <taxon>Pseudomonadota</taxon>
        <taxon>Gammaproteobacteria</taxon>
        <taxon>Thiotrichales</taxon>
        <taxon>Thiotrichaceae</taxon>
        <taxon>Thiomargarita</taxon>
    </lineage>
</organism>